<keyword evidence="2" id="KW-0560">Oxidoreductase</keyword>
<dbReference type="PANTHER" id="PTHR24322">
    <property type="entry name" value="PKSB"/>
    <property type="match status" value="1"/>
</dbReference>
<dbReference type="GO" id="GO:0016616">
    <property type="term" value="F:oxidoreductase activity, acting on the CH-OH group of donors, NAD or NADP as acceptor"/>
    <property type="evidence" value="ECO:0007669"/>
    <property type="project" value="TreeGrafter"/>
</dbReference>
<name>A0A6M2BKT3_9GAMM</name>
<accession>A0A6M2BKT3</accession>
<reference evidence="4 5" key="1">
    <citation type="journal article" date="2014" name="Int. J. Syst. Evol. Microbiol.">
        <title>Solimonas terrae sp. nov., isolated from soil.</title>
        <authorList>
            <person name="Kim S.J."/>
            <person name="Moon J.Y."/>
            <person name="Weon H.Y."/>
            <person name="Ahn J.H."/>
            <person name="Chen W.M."/>
            <person name="Kwon S.W."/>
        </authorList>
    </citation>
    <scope>NUCLEOTIDE SEQUENCE [LARGE SCALE GENOMIC DNA]</scope>
    <source>
        <strain evidence="4 5">KIS83-12</strain>
    </source>
</reference>
<dbReference type="InterPro" id="IPR036291">
    <property type="entry name" value="NAD(P)-bd_dom_sf"/>
</dbReference>
<dbReference type="RefSeq" id="WP_166250754.1">
    <property type="nucleotide sequence ID" value="NZ_JAAMOW010000001.1"/>
</dbReference>
<dbReference type="InterPro" id="IPR002347">
    <property type="entry name" value="SDR_fam"/>
</dbReference>
<dbReference type="CDD" id="cd05233">
    <property type="entry name" value="SDR_c"/>
    <property type="match status" value="1"/>
</dbReference>
<sequence length="277" mass="29154">MTDVAGRTAFITGGANGIGLGIARRLARAGARLALVDMDVAALDRARQELKDLTEVEVYRLDVRDRAAYASVATEVESALGPVSLLFNNAGVVTTTPVTKLSYALWDWSTGVNLYGVINGIQIFLRGMVERGAGGHIVNTASGAGLAAVGSGVLYSTAKFGVVGMSESLHGELKCTGIGVSVLCPGSVATGIIERSANDAPPPDAPLSAEQEQRVAKRRRLIDEVLQQGTSADKVGELVLRAVLDNELYIHTDRMMEEPIKARAAAILDAMPLCQLP</sequence>
<comment type="similarity">
    <text evidence="1 3">Belongs to the short-chain dehydrogenases/reductases (SDR) family.</text>
</comment>
<protein>
    <submittedName>
        <fullName evidence="4">SDR family NAD(P)-dependent oxidoreductase</fullName>
    </submittedName>
</protein>
<evidence type="ECO:0000256" key="2">
    <source>
        <dbReference type="ARBA" id="ARBA00023002"/>
    </source>
</evidence>
<dbReference type="PROSITE" id="PS00061">
    <property type="entry name" value="ADH_SHORT"/>
    <property type="match status" value="1"/>
</dbReference>
<dbReference type="AlphaFoldDB" id="A0A6M2BKT3"/>
<dbReference type="PRINTS" id="PR00080">
    <property type="entry name" value="SDRFAMILY"/>
</dbReference>
<dbReference type="SUPFAM" id="SSF51735">
    <property type="entry name" value="NAD(P)-binding Rossmann-fold domains"/>
    <property type="match status" value="1"/>
</dbReference>
<dbReference type="Proteomes" id="UP000472676">
    <property type="component" value="Unassembled WGS sequence"/>
</dbReference>
<gene>
    <name evidence="4" type="ORF">G7Y85_01015</name>
</gene>
<proteinExistence type="inferred from homology"/>
<organism evidence="4 5">
    <name type="scientific">Solimonas terrae</name>
    <dbReference type="NCBI Taxonomy" id="1396819"/>
    <lineage>
        <taxon>Bacteria</taxon>
        <taxon>Pseudomonadati</taxon>
        <taxon>Pseudomonadota</taxon>
        <taxon>Gammaproteobacteria</taxon>
        <taxon>Nevskiales</taxon>
        <taxon>Nevskiaceae</taxon>
        <taxon>Solimonas</taxon>
    </lineage>
</organism>
<evidence type="ECO:0000313" key="5">
    <source>
        <dbReference type="Proteomes" id="UP000472676"/>
    </source>
</evidence>
<dbReference type="Gene3D" id="3.40.50.720">
    <property type="entry name" value="NAD(P)-binding Rossmann-like Domain"/>
    <property type="match status" value="1"/>
</dbReference>
<evidence type="ECO:0000256" key="1">
    <source>
        <dbReference type="ARBA" id="ARBA00006484"/>
    </source>
</evidence>
<dbReference type="PRINTS" id="PR00081">
    <property type="entry name" value="GDHRDH"/>
</dbReference>
<dbReference type="InterPro" id="IPR020904">
    <property type="entry name" value="Sc_DH/Rdtase_CS"/>
</dbReference>
<dbReference type="Pfam" id="PF00106">
    <property type="entry name" value="adh_short"/>
    <property type="match status" value="1"/>
</dbReference>
<keyword evidence="5" id="KW-1185">Reference proteome</keyword>
<evidence type="ECO:0000256" key="3">
    <source>
        <dbReference type="RuleBase" id="RU000363"/>
    </source>
</evidence>
<evidence type="ECO:0000313" key="4">
    <source>
        <dbReference type="EMBL" id="NGY03336.1"/>
    </source>
</evidence>
<comment type="caution">
    <text evidence="4">The sequence shown here is derived from an EMBL/GenBank/DDBJ whole genome shotgun (WGS) entry which is preliminary data.</text>
</comment>
<dbReference type="EMBL" id="JAAMOW010000001">
    <property type="protein sequence ID" value="NGY03336.1"/>
    <property type="molecule type" value="Genomic_DNA"/>
</dbReference>
<dbReference type="PANTHER" id="PTHR24322:SF736">
    <property type="entry name" value="RETINOL DEHYDROGENASE 10"/>
    <property type="match status" value="1"/>
</dbReference>